<organism evidence="2 3">
    <name type="scientific">Streptomyces oceani</name>
    <dbReference type="NCBI Taxonomy" id="1075402"/>
    <lineage>
        <taxon>Bacteria</taxon>
        <taxon>Bacillati</taxon>
        <taxon>Actinomycetota</taxon>
        <taxon>Actinomycetes</taxon>
        <taxon>Kitasatosporales</taxon>
        <taxon>Streptomycetaceae</taxon>
        <taxon>Streptomyces</taxon>
    </lineage>
</organism>
<dbReference type="STRING" id="1075402.AN216_06085"/>
<dbReference type="Proteomes" id="UP000176101">
    <property type="component" value="Unassembled WGS sequence"/>
</dbReference>
<dbReference type="AlphaFoldDB" id="A0A1E7KKT1"/>
<keyword evidence="1" id="KW-0472">Membrane</keyword>
<dbReference type="EMBL" id="LJGU01000113">
    <property type="protein sequence ID" value="OEV04487.1"/>
    <property type="molecule type" value="Genomic_DNA"/>
</dbReference>
<proteinExistence type="predicted"/>
<gene>
    <name evidence="2" type="ORF">AN216_06085</name>
</gene>
<evidence type="ECO:0000256" key="1">
    <source>
        <dbReference type="SAM" id="Phobius"/>
    </source>
</evidence>
<feature type="transmembrane region" description="Helical" evidence="1">
    <location>
        <begin position="120"/>
        <end position="145"/>
    </location>
</feature>
<feature type="transmembrane region" description="Helical" evidence="1">
    <location>
        <begin position="157"/>
        <end position="177"/>
    </location>
</feature>
<sequence length="222" mass="22101">MTALVHYQLTLLLRSQRWLPPLLLYVAVIGVGVQQGQPLLDSLGYAAAALLPVTAWLVRVCVTAEPEAARHCAAAATGPARAHLASVLAALVGAGALGTAGTLGVAAVSDPRTTDGRVPVSQVAAAGSGLLAALVCALIGLAVGALGNRPLLRGTGWAVSGTLLGALLVLVVSVSPANAAVSGLVTASHEGTVPMPWLALLGAVCLAAGATALVCWLAPRRR</sequence>
<feature type="transmembrane region" description="Helical" evidence="1">
    <location>
        <begin position="197"/>
        <end position="218"/>
    </location>
</feature>
<dbReference type="PATRIC" id="fig|1075402.3.peg.3996"/>
<feature type="transmembrane region" description="Helical" evidence="1">
    <location>
        <begin position="83"/>
        <end position="108"/>
    </location>
</feature>
<keyword evidence="1" id="KW-0812">Transmembrane</keyword>
<accession>A0A1E7KKT1</accession>
<keyword evidence="3" id="KW-1185">Reference proteome</keyword>
<evidence type="ECO:0000313" key="3">
    <source>
        <dbReference type="Proteomes" id="UP000176101"/>
    </source>
</evidence>
<comment type="caution">
    <text evidence="2">The sequence shown here is derived from an EMBL/GenBank/DDBJ whole genome shotgun (WGS) entry which is preliminary data.</text>
</comment>
<reference evidence="2 3" key="1">
    <citation type="journal article" date="2016" name="Front. Microbiol.">
        <title>Comparative Genomics Analysis of Streptomyces Species Reveals Their Adaptation to the Marine Environment and Their Diversity at the Genomic Level.</title>
        <authorList>
            <person name="Tian X."/>
            <person name="Zhang Z."/>
            <person name="Yang T."/>
            <person name="Chen M."/>
            <person name="Li J."/>
            <person name="Chen F."/>
            <person name="Yang J."/>
            <person name="Li W."/>
            <person name="Zhang B."/>
            <person name="Zhang Z."/>
            <person name="Wu J."/>
            <person name="Zhang C."/>
            <person name="Long L."/>
            <person name="Xiao J."/>
        </authorList>
    </citation>
    <scope>NUCLEOTIDE SEQUENCE [LARGE SCALE GENOMIC DNA]</scope>
    <source>
        <strain evidence="2 3">SCSIO 02100</strain>
    </source>
</reference>
<evidence type="ECO:0000313" key="2">
    <source>
        <dbReference type="EMBL" id="OEV04487.1"/>
    </source>
</evidence>
<name>A0A1E7KKT1_9ACTN</name>
<protein>
    <submittedName>
        <fullName evidence="2">ABC transporter</fullName>
    </submittedName>
</protein>
<keyword evidence="1" id="KW-1133">Transmembrane helix</keyword>
<dbReference type="RefSeq" id="WP_070195559.1">
    <property type="nucleotide sequence ID" value="NZ_LJGU01000113.1"/>
</dbReference>